<dbReference type="Proteomes" id="UP000289340">
    <property type="component" value="Chromosome 7"/>
</dbReference>
<dbReference type="AlphaFoldDB" id="A0A445JS79"/>
<protein>
    <submittedName>
        <fullName evidence="3">Auxin-responsive protein SAUR78</fullName>
    </submittedName>
</protein>
<dbReference type="GO" id="GO:0009733">
    <property type="term" value="P:response to auxin"/>
    <property type="evidence" value="ECO:0007669"/>
    <property type="project" value="InterPro"/>
</dbReference>
<keyword evidence="4" id="KW-1185">Reference proteome</keyword>
<dbReference type="EMBL" id="QZWG01000007">
    <property type="protein sequence ID" value="RZC01344.1"/>
    <property type="molecule type" value="Genomic_DNA"/>
</dbReference>
<reference evidence="3 4" key="1">
    <citation type="submission" date="2018-09" db="EMBL/GenBank/DDBJ databases">
        <title>A high-quality reference genome of wild soybean provides a powerful tool to mine soybean genomes.</title>
        <authorList>
            <person name="Xie M."/>
            <person name="Chung C.Y.L."/>
            <person name="Li M.-W."/>
            <person name="Wong F.-L."/>
            <person name="Chan T.-F."/>
            <person name="Lam H.-M."/>
        </authorList>
    </citation>
    <scope>NUCLEOTIDE SEQUENCE [LARGE SCALE GENOMIC DNA]</scope>
    <source>
        <strain evidence="4">cv. W05</strain>
        <tissue evidence="3">Hypocotyl of etiolated seedlings</tissue>
    </source>
</reference>
<proteinExistence type="inferred from homology"/>
<dbReference type="PANTHER" id="PTHR35296:SF8">
    <property type="entry name" value="SMALL AUXIN-UP RNA-RELATED"/>
    <property type="match status" value="1"/>
</dbReference>
<sequence>MAKVGKLTKLKSAIKRWPSLTRLSRNSSSVSSNKGVSGKGTSLNSSKEHEHEQEQLRAVYVGKSRRRYLVNSEVIDHPVFQELVDRSCSSNSSSSHHHDDDGVVVVSCEVVLFEHLLWMLESEETKLGSMDELVEFYSCAC</sequence>
<name>A0A445JS79_GLYSO</name>
<dbReference type="PANTHER" id="PTHR35296">
    <property type="entry name" value="EXPRESSED PROTEIN"/>
    <property type="match status" value="1"/>
</dbReference>
<comment type="caution">
    <text evidence="3">The sequence shown here is derived from an EMBL/GenBank/DDBJ whole genome shotgun (WGS) entry which is preliminary data.</text>
</comment>
<feature type="region of interest" description="Disordered" evidence="2">
    <location>
        <begin position="24"/>
        <end position="55"/>
    </location>
</feature>
<organism evidence="3 4">
    <name type="scientific">Glycine soja</name>
    <name type="common">Wild soybean</name>
    <dbReference type="NCBI Taxonomy" id="3848"/>
    <lineage>
        <taxon>Eukaryota</taxon>
        <taxon>Viridiplantae</taxon>
        <taxon>Streptophyta</taxon>
        <taxon>Embryophyta</taxon>
        <taxon>Tracheophyta</taxon>
        <taxon>Spermatophyta</taxon>
        <taxon>Magnoliopsida</taxon>
        <taxon>eudicotyledons</taxon>
        <taxon>Gunneridae</taxon>
        <taxon>Pentapetalae</taxon>
        <taxon>rosids</taxon>
        <taxon>fabids</taxon>
        <taxon>Fabales</taxon>
        <taxon>Fabaceae</taxon>
        <taxon>Papilionoideae</taxon>
        <taxon>50 kb inversion clade</taxon>
        <taxon>NPAAA clade</taxon>
        <taxon>indigoferoid/millettioid clade</taxon>
        <taxon>Phaseoleae</taxon>
        <taxon>Glycine</taxon>
        <taxon>Glycine subgen. Soja</taxon>
    </lineage>
</organism>
<feature type="compositionally biased region" description="Basic and acidic residues" evidence="2">
    <location>
        <begin position="46"/>
        <end position="55"/>
    </location>
</feature>
<dbReference type="Gramene" id="XM_028384159.1">
    <property type="protein sequence ID" value="XP_028239960.1"/>
    <property type="gene ID" value="LOC114418687"/>
</dbReference>
<evidence type="ECO:0000313" key="4">
    <source>
        <dbReference type="Proteomes" id="UP000289340"/>
    </source>
</evidence>
<evidence type="ECO:0000256" key="2">
    <source>
        <dbReference type="SAM" id="MobiDB-lite"/>
    </source>
</evidence>
<evidence type="ECO:0000313" key="3">
    <source>
        <dbReference type="EMBL" id="RZC01344.1"/>
    </source>
</evidence>
<gene>
    <name evidence="3" type="ORF">D0Y65_016869</name>
</gene>
<accession>A0A445JS79</accession>
<dbReference type="InterPro" id="IPR003676">
    <property type="entry name" value="SAUR_fam"/>
</dbReference>
<comment type="similarity">
    <text evidence="1">Belongs to the ARG7 family.</text>
</comment>
<dbReference type="Pfam" id="PF02519">
    <property type="entry name" value="Auxin_inducible"/>
    <property type="match status" value="1"/>
</dbReference>
<feature type="compositionally biased region" description="Low complexity" evidence="2">
    <location>
        <begin position="24"/>
        <end position="42"/>
    </location>
</feature>
<evidence type="ECO:0000256" key="1">
    <source>
        <dbReference type="ARBA" id="ARBA00006974"/>
    </source>
</evidence>